<dbReference type="PANTHER" id="PTHR43179:SF12">
    <property type="entry name" value="GALACTOFURANOSYLTRANSFERASE GLFT2"/>
    <property type="match status" value="1"/>
</dbReference>
<dbReference type="Pfam" id="PF13641">
    <property type="entry name" value="Glyco_tranf_2_3"/>
    <property type="match status" value="1"/>
</dbReference>
<keyword evidence="2" id="KW-0328">Glycosyltransferase</keyword>
<gene>
    <name evidence="4" type="ORF">UX80_C0002G0012</name>
</gene>
<dbReference type="GO" id="GO:0016757">
    <property type="term" value="F:glycosyltransferase activity"/>
    <property type="evidence" value="ECO:0007669"/>
    <property type="project" value="UniProtKB-KW"/>
</dbReference>
<dbReference type="Proteomes" id="UP000034307">
    <property type="component" value="Unassembled WGS sequence"/>
</dbReference>
<dbReference type="STRING" id="1618358.UX80_C0002G0012"/>
<dbReference type="SUPFAM" id="SSF53448">
    <property type="entry name" value="Nucleotide-diphospho-sugar transferases"/>
    <property type="match status" value="1"/>
</dbReference>
<reference evidence="4 5" key="1">
    <citation type="journal article" date="2015" name="Nature">
        <title>rRNA introns, odd ribosomes, and small enigmatic genomes across a large radiation of phyla.</title>
        <authorList>
            <person name="Brown C.T."/>
            <person name="Hug L.A."/>
            <person name="Thomas B.C."/>
            <person name="Sharon I."/>
            <person name="Castelle C.J."/>
            <person name="Singh A."/>
            <person name="Wilkins M.J."/>
            <person name="Williams K.H."/>
            <person name="Banfield J.F."/>
        </authorList>
    </citation>
    <scope>NUCLEOTIDE SEQUENCE [LARGE SCALE GENOMIC DNA]</scope>
</reference>
<proteinExistence type="inferred from homology"/>
<evidence type="ECO:0000313" key="5">
    <source>
        <dbReference type="Proteomes" id="UP000034307"/>
    </source>
</evidence>
<organism evidence="4 5">
    <name type="scientific">Candidatus Amesbacteria bacterium GW2011_GWA2_47_11b</name>
    <dbReference type="NCBI Taxonomy" id="1618358"/>
    <lineage>
        <taxon>Bacteria</taxon>
        <taxon>Candidatus Amesiibacteriota</taxon>
    </lineage>
</organism>
<dbReference type="InterPro" id="IPR029044">
    <property type="entry name" value="Nucleotide-diphossugar_trans"/>
</dbReference>
<sequence>MKIAKGDKILLLNSDCFVRPDTLARCVRLPYDVVGCRLTTAEGATLPSTGYFPTLRRVAQMIVFFDNLPIVRKVIDTIHIRDVSRLDKPQEVDWVQGAFMLISHRVCEKVGGFNENFHMYGEEIEWQYRIKQAGFHIWYYPETSAVHLERMSIKSLGPSFIGEMMGYLYYFKLHRPKWEQVLLPWVLLFGCVIRIPAWAVWRKWDLVRTYVNVLPQLVSAIYGRIKK</sequence>
<evidence type="ECO:0000256" key="3">
    <source>
        <dbReference type="ARBA" id="ARBA00022679"/>
    </source>
</evidence>
<dbReference type="PANTHER" id="PTHR43179">
    <property type="entry name" value="RHAMNOSYLTRANSFERASE WBBL"/>
    <property type="match status" value="1"/>
</dbReference>
<comment type="similarity">
    <text evidence="1">Belongs to the glycosyltransferase 2 family.</text>
</comment>
<evidence type="ECO:0000256" key="2">
    <source>
        <dbReference type="ARBA" id="ARBA00022676"/>
    </source>
</evidence>
<name>A0A0G1RMY8_9BACT</name>
<dbReference type="EMBL" id="LCNO01000002">
    <property type="protein sequence ID" value="KKU58477.1"/>
    <property type="molecule type" value="Genomic_DNA"/>
</dbReference>
<accession>A0A0G1RMY8</accession>
<protein>
    <submittedName>
        <fullName evidence="4">Glycosyltransferase</fullName>
    </submittedName>
</protein>
<comment type="caution">
    <text evidence="4">The sequence shown here is derived from an EMBL/GenBank/DDBJ whole genome shotgun (WGS) entry which is preliminary data.</text>
</comment>
<evidence type="ECO:0000313" key="4">
    <source>
        <dbReference type="EMBL" id="KKU58477.1"/>
    </source>
</evidence>
<dbReference type="AlphaFoldDB" id="A0A0G1RMY8"/>
<dbReference type="Gene3D" id="3.90.550.10">
    <property type="entry name" value="Spore Coat Polysaccharide Biosynthesis Protein SpsA, Chain A"/>
    <property type="match status" value="1"/>
</dbReference>
<keyword evidence="3 4" id="KW-0808">Transferase</keyword>
<evidence type="ECO:0000256" key="1">
    <source>
        <dbReference type="ARBA" id="ARBA00006739"/>
    </source>
</evidence>